<feature type="chain" id="PRO_5042524036" evidence="1">
    <location>
        <begin position="23"/>
        <end position="143"/>
    </location>
</feature>
<evidence type="ECO:0000256" key="1">
    <source>
        <dbReference type="SAM" id="SignalP"/>
    </source>
</evidence>
<dbReference type="AlphaFoldDB" id="A0AAJ6D9X7"/>
<accession>A0AAJ6D9X7</accession>
<organism evidence="2 3">
    <name type="scientific">Glaesserella parasuis</name>
    <name type="common">Haemophilus parasuis</name>
    <dbReference type="NCBI Taxonomy" id="738"/>
    <lineage>
        <taxon>Bacteria</taxon>
        <taxon>Pseudomonadati</taxon>
        <taxon>Pseudomonadota</taxon>
        <taxon>Gammaproteobacteria</taxon>
        <taxon>Pasteurellales</taxon>
        <taxon>Pasteurellaceae</taxon>
        <taxon>Glaesserella</taxon>
    </lineage>
</organism>
<gene>
    <name evidence="2" type="ORF">QBL01_10610</name>
</gene>
<sequence length="143" mass="15961">MKFKHNVLYTALFASASFNLFAQEPAKNSALDEVSVVSELEKFKATEKLKADVNLSLLGRQLAFLSPITVVNYDEKAFADKEPRNIVDVLAKTDASVMNFGGETGQPHMLSIFQPTRRATAHLEIHLTNRQRSISLSYSAFRV</sequence>
<feature type="signal peptide" evidence="1">
    <location>
        <begin position="1"/>
        <end position="22"/>
    </location>
</feature>
<name>A0AAJ6D9X7_GLAPU</name>
<evidence type="ECO:0000313" key="2">
    <source>
        <dbReference type="EMBL" id="WGE09674.1"/>
    </source>
</evidence>
<proteinExistence type="predicted"/>
<reference evidence="2" key="1">
    <citation type="submission" date="2023-04" db="EMBL/GenBank/DDBJ databases">
        <title>Molecular characterization of the Integrative and Conjugative elements harboring multidrug-resistance gene from Glaesserella (Haemophilus) parasuis.</title>
        <authorList>
            <person name="Che Y."/>
            <person name="Zhou L."/>
        </authorList>
    </citation>
    <scope>NUCLEOTIDE SEQUENCE</scope>
    <source>
        <strain evidence="2">Z44</strain>
    </source>
</reference>
<evidence type="ECO:0000313" key="3">
    <source>
        <dbReference type="Proteomes" id="UP001222296"/>
    </source>
</evidence>
<dbReference type="EMBL" id="CP121769">
    <property type="protein sequence ID" value="WGE09674.1"/>
    <property type="molecule type" value="Genomic_DNA"/>
</dbReference>
<keyword evidence="1" id="KW-0732">Signal</keyword>
<protein>
    <submittedName>
        <fullName evidence="2">Uncharacterized protein</fullName>
    </submittedName>
</protein>
<dbReference type="Proteomes" id="UP001222296">
    <property type="component" value="Chromosome"/>
</dbReference>